<dbReference type="AlphaFoldDB" id="A0A3S2ULE2"/>
<keyword evidence="2" id="KW-1185">Reference proteome</keyword>
<organism evidence="1 2">
    <name type="scientific">Mucilaginibacter limnophilus</name>
    <dbReference type="NCBI Taxonomy" id="1932778"/>
    <lineage>
        <taxon>Bacteria</taxon>
        <taxon>Pseudomonadati</taxon>
        <taxon>Bacteroidota</taxon>
        <taxon>Sphingobacteriia</taxon>
        <taxon>Sphingobacteriales</taxon>
        <taxon>Sphingobacteriaceae</taxon>
        <taxon>Mucilaginibacter</taxon>
    </lineage>
</organism>
<evidence type="ECO:0000313" key="2">
    <source>
        <dbReference type="Proteomes" id="UP000282759"/>
    </source>
</evidence>
<comment type="caution">
    <text evidence="1">The sequence shown here is derived from an EMBL/GenBank/DDBJ whole genome shotgun (WGS) entry which is preliminary data.</text>
</comment>
<reference evidence="1 2" key="1">
    <citation type="submission" date="2019-01" db="EMBL/GenBank/DDBJ databases">
        <authorList>
            <person name="Chen W.-M."/>
        </authorList>
    </citation>
    <scope>NUCLEOTIDE SEQUENCE [LARGE SCALE GENOMIC DNA]</scope>
    <source>
        <strain evidence="1 2">YBJ-36</strain>
    </source>
</reference>
<dbReference type="OrthoDB" id="934761at2"/>
<name>A0A3S2ULE2_9SPHI</name>
<gene>
    <name evidence="1" type="ORF">EOD41_10715</name>
</gene>
<protein>
    <submittedName>
        <fullName evidence="1">Uncharacterized protein</fullName>
    </submittedName>
</protein>
<evidence type="ECO:0000313" key="1">
    <source>
        <dbReference type="EMBL" id="RVU01078.1"/>
    </source>
</evidence>
<dbReference type="Proteomes" id="UP000282759">
    <property type="component" value="Unassembled WGS sequence"/>
</dbReference>
<dbReference type="EMBL" id="SACK01000003">
    <property type="protein sequence ID" value="RVU01078.1"/>
    <property type="molecule type" value="Genomic_DNA"/>
</dbReference>
<accession>A0A3S2ULE2</accession>
<dbReference type="RefSeq" id="WP_127704789.1">
    <property type="nucleotide sequence ID" value="NZ_SACK01000003.1"/>
</dbReference>
<sequence length="535" mass="59689">MGVSLTKAPPRVAFSRNPNPIELYSDDILDNAGATATCIIKFNGTVLPAADLKLTWAGADLTFKAAISPNTSGLQYPSGDGSEAHVRSVITWLQSNYYINRDFNLAYTFYSAAHSISVVAKQKGKIFNMSPWTAGNLAVIIGNTGIDIAYKPNFNHFLEVWKVGALKPLFDRALSLDIPVTGKTIKDLSGVLNPHLKYDKPDLTSVWQVCSTSVLRYYLKYMQYYGETPEFKAIAITEEYLVCLGGYSKQALSQITNTDHLENYLLPGPTLYKVQRWFESYPVDNIEVNTNQPQFLYFLNMRNVAEQLDIRVQVFLSDGTTDIKIIAGGTVQPLEKVSVSTGYQQLGLQAYTTSLRNITRYEVQLIERTSGDSRTVAKTYIVNRDYQDYTRYILYGDSAGNFKTLRANGKSIPKTEITDSEAQAIESLETPTDGNFIRYDVKMVESDTLQSGYIAGDVNCLKELVISREAYRVFGNTLIPIKITSKNFDPKQDAVNLKAAKIEYRLAFDEENYTGSTGALIVPDLSRPTNPINDI</sequence>
<proteinExistence type="predicted"/>